<evidence type="ECO:0000313" key="1">
    <source>
        <dbReference type="EMBL" id="KAI3700468.1"/>
    </source>
</evidence>
<protein>
    <submittedName>
        <fullName evidence="1">Uncharacterized protein</fullName>
    </submittedName>
</protein>
<accession>A0ACB8ZS64</accession>
<dbReference type="Proteomes" id="UP001055811">
    <property type="component" value="Linkage Group LG08"/>
</dbReference>
<proteinExistence type="predicted"/>
<gene>
    <name evidence="1" type="ORF">L2E82_45098</name>
</gene>
<comment type="caution">
    <text evidence="1">The sequence shown here is derived from an EMBL/GenBank/DDBJ whole genome shotgun (WGS) entry which is preliminary data.</text>
</comment>
<organism evidence="1 2">
    <name type="scientific">Cichorium intybus</name>
    <name type="common">Chicory</name>
    <dbReference type="NCBI Taxonomy" id="13427"/>
    <lineage>
        <taxon>Eukaryota</taxon>
        <taxon>Viridiplantae</taxon>
        <taxon>Streptophyta</taxon>
        <taxon>Embryophyta</taxon>
        <taxon>Tracheophyta</taxon>
        <taxon>Spermatophyta</taxon>
        <taxon>Magnoliopsida</taxon>
        <taxon>eudicotyledons</taxon>
        <taxon>Gunneridae</taxon>
        <taxon>Pentapetalae</taxon>
        <taxon>asterids</taxon>
        <taxon>campanulids</taxon>
        <taxon>Asterales</taxon>
        <taxon>Asteraceae</taxon>
        <taxon>Cichorioideae</taxon>
        <taxon>Cichorieae</taxon>
        <taxon>Cichoriinae</taxon>
        <taxon>Cichorium</taxon>
    </lineage>
</organism>
<keyword evidence="2" id="KW-1185">Reference proteome</keyword>
<evidence type="ECO:0000313" key="2">
    <source>
        <dbReference type="Proteomes" id="UP001055811"/>
    </source>
</evidence>
<dbReference type="EMBL" id="CM042016">
    <property type="protein sequence ID" value="KAI3700468.1"/>
    <property type="molecule type" value="Genomic_DNA"/>
</dbReference>
<reference evidence="1 2" key="2">
    <citation type="journal article" date="2022" name="Mol. Ecol. Resour.">
        <title>The genomes of chicory, endive, great burdock and yacon provide insights into Asteraceae paleo-polyploidization history and plant inulin production.</title>
        <authorList>
            <person name="Fan W."/>
            <person name="Wang S."/>
            <person name="Wang H."/>
            <person name="Wang A."/>
            <person name="Jiang F."/>
            <person name="Liu H."/>
            <person name="Zhao H."/>
            <person name="Xu D."/>
            <person name="Zhang Y."/>
        </authorList>
    </citation>
    <scope>NUCLEOTIDE SEQUENCE [LARGE SCALE GENOMIC DNA]</scope>
    <source>
        <strain evidence="2">cv. Punajuju</strain>
        <tissue evidence="1">Leaves</tissue>
    </source>
</reference>
<reference evidence="2" key="1">
    <citation type="journal article" date="2022" name="Mol. Ecol. Resour.">
        <title>The genomes of chicory, endive, great burdock and yacon provide insights into Asteraceae palaeo-polyploidization history and plant inulin production.</title>
        <authorList>
            <person name="Fan W."/>
            <person name="Wang S."/>
            <person name="Wang H."/>
            <person name="Wang A."/>
            <person name="Jiang F."/>
            <person name="Liu H."/>
            <person name="Zhao H."/>
            <person name="Xu D."/>
            <person name="Zhang Y."/>
        </authorList>
    </citation>
    <scope>NUCLEOTIDE SEQUENCE [LARGE SCALE GENOMIC DNA]</scope>
    <source>
        <strain evidence="2">cv. Punajuju</strain>
    </source>
</reference>
<name>A0ACB8ZS64_CICIN</name>
<sequence length="250" mass="27087">MNEDDDEGVSDTWENDKDSDTELEDGEIQAGDPVDVAGNENTVTVENSESQDLNVREGEPPILENGINVDNEHAENSKLAPEMIKETPTMINENIGKVNINANGLLEKLVPSGCFGPFPSFGRPNSLVISPTRENEASGPIRGTGRSHLQGSGVKRRRVDDSVYNSLPCRMLFGENENENEIDDDRRNIVGSAPVDLNFAPETSSTIDGSYSDEVQATITVGNQIGFQIEDGNEILNEVMGATGGQIDHQ</sequence>